<dbReference type="GO" id="GO:0032259">
    <property type="term" value="P:methylation"/>
    <property type="evidence" value="ECO:0007669"/>
    <property type="project" value="UniProtKB-KW"/>
</dbReference>
<accession>A0A519BDY1</accession>
<evidence type="ECO:0000256" key="2">
    <source>
        <dbReference type="ARBA" id="ARBA00022603"/>
    </source>
</evidence>
<dbReference type="PANTHER" id="PTHR10815">
    <property type="entry name" value="METHYLATED-DNA--PROTEIN-CYSTEINE METHYLTRANSFERASE"/>
    <property type="match status" value="1"/>
</dbReference>
<dbReference type="EMBL" id="SGBD01000001">
    <property type="protein sequence ID" value="RZD15481.1"/>
    <property type="molecule type" value="Genomic_DNA"/>
</dbReference>
<dbReference type="GO" id="GO:0003908">
    <property type="term" value="F:methylated-DNA-[protein]-cysteine S-methyltransferase activity"/>
    <property type="evidence" value="ECO:0007669"/>
    <property type="project" value="UniProtKB-EC"/>
</dbReference>
<reference evidence="8 9" key="1">
    <citation type="submission" date="2019-01" db="EMBL/GenBank/DDBJ databases">
        <title>Insights into ecological role of a new deltaproteobacterial order Candidatus Sinidesulfobacterales (Sva0485) by metagenomics and metatranscriptomics.</title>
        <authorList>
            <person name="Tan S."/>
            <person name="Liu J."/>
            <person name="Fang Y."/>
            <person name="Hedlund B.P."/>
            <person name="Lian Z.H."/>
            <person name="Huang L.Y."/>
            <person name="Li J.T."/>
            <person name="Huang L.N."/>
            <person name="Li W.J."/>
            <person name="Jiang H.C."/>
            <person name="Dong H.L."/>
            <person name="Shu W.S."/>
        </authorList>
    </citation>
    <scope>NUCLEOTIDE SEQUENCE [LARGE SCALE GENOMIC DNA]</scope>
    <source>
        <strain evidence="8">AP3</strain>
    </source>
</reference>
<dbReference type="InterPro" id="IPR001497">
    <property type="entry name" value="MethylDNA_cys_MeTrfase_AS"/>
</dbReference>
<protein>
    <submittedName>
        <fullName evidence="8">Methylated-DNA--[protein]-cysteine S-methyltransferase</fullName>
    </submittedName>
</protein>
<feature type="domain" description="Methylated-DNA-[protein]-cysteine S-methyltransferase DNA binding" evidence="7">
    <location>
        <begin position="95"/>
        <end position="177"/>
    </location>
</feature>
<keyword evidence="4" id="KW-0227">DNA damage</keyword>
<evidence type="ECO:0000256" key="4">
    <source>
        <dbReference type="ARBA" id="ARBA00022763"/>
    </source>
</evidence>
<dbReference type="GO" id="GO:0006281">
    <property type="term" value="P:DNA repair"/>
    <property type="evidence" value="ECO:0007669"/>
    <property type="project" value="UniProtKB-KW"/>
</dbReference>
<evidence type="ECO:0000259" key="7">
    <source>
        <dbReference type="Pfam" id="PF01035"/>
    </source>
</evidence>
<dbReference type="Proteomes" id="UP000320813">
    <property type="component" value="Unassembled WGS sequence"/>
</dbReference>
<comment type="catalytic activity">
    <reaction evidence="6">
        <text>a 6-O-methyl-2'-deoxyguanosine in DNA + L-cysteinyl-[protein] = S-methyl-L-cysteinyl-[protein] + a 2'-deoxyguanosine in DNA</text>
        <dbReference type="Rhea" id="RHEA:24000"/>
        <dbReference type="Rhea" id="RHEA-COMP:10131"/>
        <dbReference type="Rhea" id="RHEA-COMP:10132"/>
        <dbReference type="Rhea" id="RHEA-COMP:11367"/>
        <dbReference type="Rhea" id="RHEA-COMP:11368"/>
        <dbReference type="ChEBI" id="CHEBI:29950"/>
        <dbReference type="ChEBI" id="CHEBI:82612"/>
        <dbReference type="ChEBI" id="CHEBI:85445"/>
        <dbReference type="ChEBI" id="CHEBI:85448"/>
        <dbReference type="EC" id="2.1.1.63"/>
    </reaction>
</comment>
<dbReference type="AlphaFoldDB" id="A0A519BDY1"/>
<evidence type="ECO:0000256" key="3">
    <source>
        <dbReference type="ARBA" id="ARBA00022679"/>
    </source>
</evidence>
<dbReference type="Gene3D" id="1.10.10.10">
    <property type="entry name" value="Winged helix-like DNA-binding domain superfamily/Winged helix DNA-binding domain"/>
    <property type="match status" value="1"/>
</dbReference>
<dbReference type="NCBIfam" id="TIGR00589">
    <property type="entry name" value="ogt"/>
    <property type="match status" value="1"/>
</dbReference>
<dbReference type="PROSITE" id="PS00374">
    <property type="entry name" value="MGMT"/>
    <property type="match status" value="1"/>
</dbReference>
<dbReference type="PANTHER" id="PTHR10815:SF13">
    <property type="entry name" value="METHYLATED-DNA--PROTEIN-CYSTEINE METHYLTRANSFERASE"/>
    <property type="match status" value="1"/>
</dbReference>
<proteinExistence type="predicted"/>
<dbReference type="SUPFAM" id="SSF46767">
    <property type="entry name" value="Methylated DNA-protein cysteine methyltransferase, C-terminal domain"/>
    <property type="match status" value="1"/>
</dbReference>
<comment type="caution">
    <text evidence="8">The sequence shown here is derived from an EMBL/GenBank/DDBJ whole genome shotgun (WGS) entry which is preliminary data.</text>
</comment>
<name>A0A519BDY1_9DELT</name>
<comment type="catalytic activity">
    <reaction evidence="1">
        <text>a 4-O-methyl-thymidine in DNA + L-cysteinyl-[protein] = a thymidine in DNA + S-methyl-L-cysteinyl-[protein]</text>
        <dbReference type="Rhea" id="RHEA:53428"/>
        <dbReference type="Rhea" id="RHEA-COMP:10131"/>
        <dbReference type="Rhea" id="RHEA-COMP:10132"/>
        <dbReference type="Rhea" id="RHEA-COMP:13555"/>
        <dbReference type="Rhea" id="RHEA-COMP:13556"/>
        <dbReference type="ChEBI" id="CHEBI:29950"/>
        <dbReference type="ChEBI" id="CHEBI:82612"/>
        <dbReference type="ChEBI" id="CHEBI:137386"/>
        <dbReference type="ChEBI" id="CHEBI:137387"/>
        <dbReference type="EC" id="2.1.1.63"/>
    </reaction>
</comment>
<sequence>MLYIFEFKTKIADLEIKLSENCIEEIKIKNPDIKTFKEFNGRRLNQNGQSLILLGQNDYNRLDYLCSLINLLDNYFSGKIADFAKTPVNFSYYGDFTKKILFASRSIKYGETMSYKELALKAGFEGTYSRACAGALSINKTPIVIPCHRIITSGGKLGGYSGGGGAHFKAKLLSLERRSFSF</sequence>
<dbReference type="InterPro" id="IPR036217">
    <property type="entry name" value="MethylDNA_cys_MeTrfase_DNAb"/>
</dbReference>
<keyword evidence="3 8" id="KW-0808">Transferase</keyword>
<evidence type="ECO:0000313" key="9">
    <source>
        <dbReference type="Proteomes" id="UP000320813"/>
    </source>
</evidence>
<dbReference type="CDD" id="cd06445">
    <property type="entry name" value="ATase"/>
    <property type="match status" value="1"/>
</dbReference>
<dbReference type="InterPro" id="IPR014048">
    <property type="entry name" value="MethylDNA_cys_MeTrfase_DNA-bd"/>
</dbReference>
<keyword evidence="5" id="KW-0234">DNA repair</keyword>
<evidence type="ECO:0000313" key="8">
    <source>
        <dbReference type="EMBL" id="RZD15481.1"/>
    </source>
</evidence>
<evidence type="ECO:0000256" key="1">
    <source>
        <dbReference type="ARBA" id="ARBA00001286"/>
    </source>
</evidence>
<dbReference type="Pfam" id="PF01035">
    <property type="entry name" value="DNA_binding_1"/>
    <property type="match status" value="1"/>
</dbReference>
<evidence type="ECO:0000256" key="5">
    <source>
        <dbReference type="ARBA" id="ARBA00023204"/>
    </source>
</evidence>
<gene>
    <name evidence="8" type="ORF">EVJ47_04200</name>
</gene>
<organism evidence="8 9">
    <name type="scientific">Candidatus Acidulodesulfobacterium ferriphilum</name>
    <dbReference type="NCBI Taxonomy" id="2597223"/>
    <lineage>
        <taxon>Bacteria</taxon>
        <taxon>Deltaproteobacteria</taxon>
        <taxon>Candidatus Acidulodesulfobacterales</taxon>
        <taxon>Candidatus Acidulodesulfobacterium</taxon>
    </lineage>
</organism>
<evidence type="ECO:0000256" key="6">
    <source>
        <dbReference type="ARBA" id="ARBA00049348"/>
    </source>
</evidence>
<keyword evidence="2 8" id="KW-0489">Methyltransferase</keyword>
<dbReference type="InterPro" id="IPR036388">
    <property type="entry name" value="WH-like_DNA-bd_sf"/>
</dbReference>